<evidence type="ECO:0000256" key="9">
    <source>
        <dbReference type="ARBA" id="ARBA00023014"/>
    </source>
</evidence>
<dbReference type="Gene3D" id="1.10.1060.10">
    <property type="entry name" value="Alpha-helical ferredoxin"/>
    <property type="match status" value="1"/>
</dbReference>
<name>A0A543BNJ8_9MICO</name>
<sequence length="944" mass="100254">MPTTLAEPLDPALLGPSTQVHSRSIDRFARAHDASHYLLIPDAVLSPADAEGVARAFGAVRQAGRTLTFRSGGTSLSGQGVSGDILVDTRSHFRDIHVEDEGATVRVGPGATVRQVNTRLTRYRRKLGPDPASEIACTIGGVVANNSSGMACGITENSYRTIRSLRVVLPSGTILDTGAADANAQLRAAEPALAEGLLALRERLLASPDHVAFLRQQFSMKNTMGYGLNALLDFDDPVRILEHLIIGSEGTLAFVAEATFRTIEVRSAIATGLLVFETLSAAMAALPALTDLGLATIELLDAASLRVAQGLSDVPATIAEIEVRGHAALLVEVHAADAEALTASRAVAQAHFEALPLAVTPKLTTDAAERAALWHVRKGLYTAVAGARPSGTTALLEDIVVPVNRLLVTCERLIELFAEHGYEGSVIFGHAKDGNVHFLLNERFDDADSVARYRRFTDDLVELVLGQQGSLKAEHGTGRIMAPFVRRQYGDELTDMMWEIKRLFDPDLILNPGVVLSDDPDSYLHDLKRVPTVESEVDRCVECGYCEPTCPSKSITLTPRQRIVIRRDMAWAEEQGDTALLQDLQADYDYDGVQTCAVDGMCGVACPVDINTGDLVRRLRAEQSSKIEDTVWDAAAKGWGAVTRVGGTALTFAAAMPAPLVKGVTQVGRAVLGADTVPLYDGGLPRGGTRAPAAQNPADAQAVFFGACIGTMFGAEGHGEGSRDAVRALLDRAGIAVVIPEDTGGMCCGTPWKSKGHLAGYDRMTERVLSSLWAASRQGELPVVCDAASCTEGLHTMLAKSVAEYPEYAALVIEDATTYIAREVLPRVTVSAKLDSVAVHPTCSTTALGATGALTEIAAAVASDVFVPDGWGCCAFAGDRGMLHPELTASATEVESAEVRAADADRGGFDAFVSANRTCEIGMTRATGQPYRHVVEVLEELTRG</sequence>
<dbReference type="Pfam" id="PF13183">
    <property type="entry name" value="Fer4_8"/>
    <property type="match status" value="1"/>
</dbReference>
<dbReference type="SUPFAM" id="SSF55103">
    <property type="entry name" value="FAD-linked oxidases, C-terminal domain"/>
    <property type="match status" value="1"/>
</dbReference>
<dbReference type="InterPro" id="IPR004113">
    <property type="entry name" value="FAD-bd_oxidored_4_C"/>
</dbReference>
<dbReference type="InterPro" id="IPR016171">
    <property type="entry name" value="Vanillyl_alc_oxidase_C-sub2"/>
</dbReference>
<dbReference type="InterPro" id="IPR009051">
    <property type="entry name" value="Helical_ferredxn"/>
</dbReference>
<dbReference type="InterPro" id="IPR017896">
    <property type="entry name" value="4Fe4S_Fe-S-bd"/>
</dbReference>
<dbReference type="InterPro" id="IPR006094">
    <property type="entry name" value="Oxid_FAD_bind_N"/>
</dbReference>
<dbReference type="GO" id="GO:0008720">
    <property type="term" value="F:D-lactate dehydrogenase (NAD+) activity"/>
    <property type="evidence" value="ECO:0007669"/>
    <property type="project" value="TreeGrafter"/>
</dbReference>
<keyword evidence="9" id="KW-0411">Iron-sulfur</keyword>
<evidence type="ECO:0000256" key="6">
    <source>
        <dbReference type="ARBA" id="ARBA00022946"/>
    </source>
</evidence>
<dbReference type="GO" id="GO:0071949">
    <property type="term" value="F:FAD binding"/>
    <property type="evidence" value="ECO:0007669"/>
    <property type="project" value="InterPro"/>
</dbReference>
<dbReference type="GO" id="GO:0046872">
    <property type="term" value="F:metal ion binding"/>
    <property type="evidence" value="ECO:0007669"/>
    <property type="project" value="UniProtKB-KW"/>
</dbReference>
<accession>A0A543BNJ8</accession>
<feature type="domain" description="4Fe-4S ferredoxin-type" evidence="11">
    <location>
        <begin position="529"/>
        <end position="560"/>
    </location>
</feature>
<organism evidence="13 14">
    <name type="scientific">Microbacterium saperdae</name>
    <dbReference type="NCBI Taxonomy" id="69368"/>
    <lineage>
        <taxon>Bacteria</taxon>
        <taxon>Bacillati</taxon>
        <taxon>Actinomycetota</taxon>
        <taxon>Actinomycetes</taxon>
        <taxon>Micrococcales</taxon>
        <taxon>Microbacteriaceae</taxon>
        <taxon>Microbacterium</taxon>
    </lineage>
</organism>
<keyword evidence="7" id="KW-0560">Oxidoreductase</keyword>
<dbReference type="PROSITE" id="PS51379">
    <property type="entry name" value="4FE4S_FER_2"/>
    <property type="match status" value="1"/>
</dbReference>
<comment type="caution">
    <text evidence="13">The sequence shown here is derived from an EMBL/GenBank/DDBJ whole genome shotgun (WGS) entry which is preliminary data.</text>
</comment>
<evidence type="ECO:0000256" key="7">
    <source>
        <dbReference type="ARBA" id="ARBA00023002"/>
    </source>
</evidence>
<keyword evidence="6" id="KW-0809">Transit peptide</keyword>
<dbReference type="PROSITE" id="PS51387">
    <property type="entry name" value="FAD_PCMH"/>
    <property type="match status" value="1"/>
</dbReference>
<evidence type="ECO:0000256" key="8">
    <source>
        <dbReference type="ARBA" id="ARBA00023004"/>
    </source>
</evidence>
<keyword evidence="14" id="KW-1185">Reference proteome</keyword>
<dbReference type="Gene3D" id="3.30.70.2740">
    <property type="match status" value="1"/>
</dbReference>
<dbReference type="PANTHER" id="PTHR11748:SF111">
    <property type="entry name" value="D-LACTATE DEHYDROGENASE, MITOCHONDRIAL-RELATED"/>
    <property type="match status" value="1"/>
</dbReference>
<gene>
    <name evidence="13" type="ORF">FB560_2030</name>
</gene>
<keyword evidence="8" id="KW-0408">Iron</keyword>
<keyword evidence="5" id="KW-0274">FAD</keyword>
<evidence type="ECO:0000313" key="13">
    <source>
        <dbReference type="EMBL" id="TQL86373.1"/>
    </source>
</evidence>
<reference evidence="13 14" key="1">
    <citation type="submission" date="2019-06" db="EMBL/GenBank/DDBJ databases">
        <title>Sequencing the genomes of 1000 actinobacteria strains.</title>
        <authorList>
            <person name="Klenk H.-P."/>
        </authorList>
    </citation>
    <scope>NUCLEOTIDE SEQUENCE [LARGE SCALE GENOMIC DNA]</scope>
    <source>
        <strain evidence="13 14">DSM 20169</strain>
    </source>
</reference>
<dbReference type="InterPro" id="IPR017900">
    <property type="entry name" value="4Fe4S_Fe_S_CS"/>
</dbReference>
<keyword evidence="3" id="KW-0285">Flavoprotein</keyword>
<dbReference type="OrthoDB" id="9770306at2"/>
<evidence type="ECO:0000259" key="12">
    <source>
        <dbReference type="PROSITE" id="PS51387"/>
    </source>
</evidence>
<protein>
    <recommendedName>
        <fullName evidence="10">D-lactate dehydrogenase (cytochrome)</fullName>
        <ecNumber evidence="10">1.1.2.4</ecNumber>
    </recommendedName>
</protein>
<dbReference type="EMBL" id="VFOX01000001">
    <property type="protein sequence ID" value="TQL86373.1"/>
    <property type="molecule type" value="Genomic_DNA"/>
</dbReference>
<dbReference type="GO" id="GO:0004458">
    <property type="term" value="F:D-lactate dehydrogenase (cytochrome) activity"/>
    <property type="evidence" value="ECO:0007669"/>
    <property type="project" value="UniProtKB-EC"/>
</dbReference>
<evidence type="ECO:0000256" key="5">
    <source>
        <dbReference type="ARBA" id="ARBA00022827"/>
    </source>
</evidence>
<dbReference type="Proteomes" id="UP000317209">
    <property type="component" value="Unassembled WGS sequence"/>
</dbReference>
<dbReference type="Gene3D" id="3.30.465.10">
    <property type="match status" value="1"/>
</dbReference>
<dbReference type="SUPFAM" id="SSF56176">
    <property type="entry name" value="FAD-binding/transporter-associated domain-like"/>
    <property type="match status" value="1"/>
</dbReference>
<dbReference type="InterPro" id="IPR016169">
    <property type="entry name" value="FAD-bd_PCMH_sub2"/>
</dbReference>
<dbReference type="GO" id="GO:1903457">
    <property type="term" value="P:lactate catabolic process"/>
    <property type="evidence" value="ECO:0007669"/>
    <property type="project" value="TreeGrafter"/>
</dbReference>
<dbReference type="Pfam" id="PF02913">
    <property type="entry name" value="FAD-oxidase_C"/>
    <property type="match status" value="1"/>
</dbReference>
<evidence type="ECO:0000313" key="14">
    <source>
        <dbReference type="Proteomes" id="UP000317209"/>
    </source>
</evidence>
<dbReference type="Gene3D" id="1.10.45.10">
    <property type="entry name" value="Vanillyl-alcohol Oxidase, Chain A, domain 4"/>
    <property type="match status" value="1"/>
</dbReference>
<evidence type="ECO:0000256" key="3">
    <source>
        <dbReference type="ARBA" id="ARBA00022630"/>
    </source>
</evidence>
<dbReference type="RefSeq" id="WP_141872231.1">
    <property type="nucleotide sequence ID" value="NZ_VFOX01000001.1"/>
</dbReference>
<evidence type="ECO:0000256" key="2">
    <source>
        <dbReference type="ARBA" id="ARBA00008000"/>
    </source>
</evidence>
<dbReference type="EC" id="1.1.2.4" evidence="10"/>
<dbReference type="InterPro" id="IPR016164">
    <property type="entry name" value="FAD-linked_Oxase-like_C"/>
</dbReference>
<keyword evidence="4" id="KW-0479">Metal-binding</keyword>
<dbReference type="InterPro" id="IPR016166">
    <property type="entry name" value="FAD-bd_PCMH"/>
</dbReference>
<dbReference type="Gene3D" id="3.30.43.10">
    <property type="entry name" value="Uridine Diphospho-n-acetylenolpyruvylglucosamine Reductase, domain 2"/>
    <property type="match status" value="1"/>
</dbReference>
<dbReference type="InterPro" id="IPR016167">
    <property type="entry name" value="FAD-bd_PCMH_sub1"/>
</dbReference>
<comment type="cofactor">
    <cofactor evidence="1">
        <name>FAD</name>
        <dbReference type="ChEBI" id="CHEBI:57692"/>
    </cofactor>
</comment>
<evidence type="ECO:0000259" key="11">
    <source>
        <dbReference type="PROSITE" id="PS51379"/>
    </source>
</evidence>
<evidence type="ECO:0000256" key="10">
    <source>
        <dbReference type="ARBA" id="ARBA00038897"/>
    </source>
</evidence>
<dbReference type="InterPro" id="IPR036318">
    <property type="entry name" value="FAD-bd_PCMH-like_sf"/>
</dbReference>
<dbReference type="GO" id="GO:0051536">
    <property type="term" value="F:iron-sulfur cluster binding"/>
    <property type="evidence" value="ECO:0007669"/>
    <property type="project" value="UniProtKB-KW"/>
</dbReference>
<evidence type="ECO:0000256" key="1">
    <source>
        <dbReference type="ARBA" id="ARBA00001974"/>
    </source>
</evidence>
<dbReference type="AlphaFoldDB" id="A0A543BNJ8"/>
<evidence type="ECO:0000256" key="4">
    <source>
        <dbReference type="ARBA" id="ARBA00022723"/>
    </source>
</evidence>
<dbReference type="Pfam" id="PF01565">
    <property type="entry name" value="FAD_binding_4"/>
    <property type="match status" value="1"/>
</dbReference>
<dbReference type="PROSITE" id="PS00198">
    <property type="entry name" value="4FE4S_FER_1"/>
    <property type="match status" value="1"/>
</dbReference>
<proteinExistence type="inferred from homology"/>
<dbReference type="SUPFAM" id="SSF46548">
    <property type="entry name" value="alpha-helical ferredoxin"/>
    <property type="match status" value="1"/>
</dbReference>
<feature type="domain" description="FAD-binding PCMH-type" evidence="12">
    <location>
        <begin position="37"/>
        <end position="265"/>
    </location>
</feature>
<dbReference type="PANTHER" id="PTHR11748">
    <property type="entry name" value="D-LACTATE DEHYDROGENASE"/>
    <property type="match status" value="1"/>
</dbReference>
<comment type="similarity">
    <text evidence="2">Belongs to the FAD-binding oxidoreductase/transferase type 4 family.</text>
</comment>